<dbReference type="Pfam" id="PF11772">
    <property type="entry name" value="EpuA"/>
    <property type="match status" value="1"/>
</dbReference>
<dbReference type="RefSeq" id="WP_327078154.1">
    <property type="nucleotide sequence ID" value="NZ_FTPL01000001.1"/>
</dbReference>
<dbReference type="GO" id="GO:0000428">
    <property type="term" value="C:DNA-directed RNA polymerase complex"/>
    <property type="evidence" value="ECO:0007669"/>
    <property type="project" value="UniProtKB-KW"/>
</dbReference>
<evidence type="ECO:0000313" key="2">
    <source>
        <dbReference type="EMBL" id="SIT69434.1"/>
    </source>
</evidence>
<dbReference type="AlphaFoldDB" id="A0A1U7PHS1"/>
<accession>A0A1U7PHS1</accession>
<keyword evidence="2" id="KW-0804">Transcription</keyword>
<evidence type="ECO:0000256" key="1">
    <source>
        <dbReference type="SAM" id="MobiDB-lite"/>
    </source>
</evidence>
<feature type="region of interest" description="Disordered" evidence="1">
    <location>
        <begin position="1"/>
        <end position="99"/>
    </location>
</feature>
<proteinExistence type="predicted"/>
<organism evidence="2 3">
    <name type="scientific">Edaphobacillus lindanitolerans</name>
    <dbReference type="NCBI Taxonomy" id="550447"/>
    <lineage>
        <taxon>Bacteria</taxon>
        <taxon>Bacillati</taxon>
        <taxon>Bacillota</taxon>
        <taxon>Bacilli</taxon>
        <taxon>Bacillales</taxon>
        <taxon>Bacillaceae</taxon>
        <taxon>Edaphobacillus</taxon>
    </lineage>
</organism>
<dbReference type="Proteomes" id="UP000187550">
    <property type="component" value="Unassembled WGS sequence"/>
</dbReference>
<dbReference type="STRING" id="550447.SAMN05428946_0488"/>
<keyword evidence="3" id="KW-1185">Reference proteome</keyword>
<gene>
    <name evidence="2" type="ORF">SAMN05428946_0488</name>
</gene>
<dbReference type="InterPro" id="IPR024596">
    <property type="entry name" value="RNApol_su_b/EpuA"/>
</dbReference>
<feature type="compositionally biased region" description="Basic and acidic residues" evidence="1">
    <location>
        <begin position="1"/>
        <end position="12"/>
    </location>
</feature>
<protein>
    <submittedName>
        <fullName evidence="2">DNA-directed RNA polymerase subunit beta</fullName>
    </submittedName>
</protein>
<feature type="compositionally biased region" description="Low complexity" evidence="1">
    <location>
        <begin position="81"/>
        <end position="90"/>
    </location>
</feature>
<reference evidence="3" key="1">
    <citation type="submission" date="2017-01" db="EMBL/GenBank/DDBJ databases">
        <authorList>
            <person name="Varghese N."/>
            <person name="Submissions S."/>
        </authorList>
    </citation>
    <scope>NUCLEOTIDE SEQUENCE [LARGE SCALE GENOMIC DNA]</scope>
    <source>
        <strain evidence="3">MNA4</strain>
    </source>
</reference>
<feature type="compositionally biased region" description="Basic and acidic residues" evidence="1">
    <location>
        <begin position="60"/>
        <end position="80"/>
    </location>
</feature>
<keyword evidence="2" id="KW-0240">DNA-directed RNA polymerase</keyword>
<sequence length="165" mass="18387">MNPTERPDELMDRHRKQGAIAMNENRKTELNTQAGGRSTRRPETDPAKKTRVLRASNAAADREKLRAIERKRQKEARKASAAEAASTRKSAVQKAGKEETGTHKRWVRIRLIPIWLRIIIVLFAIIAAAALGLMFGYGVLGDGKATDALKPDTWKHILDIIGGKE</sequence>
<dbReference type="EMBL" id="FTPL01000001">
    <property type="protein sequence ID" value="SIT69434.1"/>
    <property type="molecule type" value="Genomic_DNA"/>
</dbReference>
<evidence type="ECO:0000313" key="3">
    <source>
        <dbReference type="Proteomes" id="UP000187550"/>
    </source>
</evidence>
<name>A0A1U7PHS1_9BACI</name>